<sequence length="547" mass="60448">MAEFAMGTTPGARRPWAALLLVAVLTVLAVSEARRPISASTKCGTARVAISVSPLLRSKEMRVLELSWSYDRALPGDRVALYDYDPVARRQWGDSRRRNEPVPDQDAGAVPASPHYTEFDYNARPGAGPQGLPQGGWNAGAAPGSLPGSLSGPGTSLFPAGYPRDAFSGRARRAADGVLEDRVEDGPPLAVVSTDGMPSGWRATNVQERHTPSSQLGYTSRCLSYWAAYERPLAGPSDNRSDVLAVTCLRTRPTWMADFRAELGRLRLVDLFIPGTHDSASVQEDGRQNIIDRYTVTQDESILGQLIYGVRYIDLRVGFYSSKDKQWWANHGVVRMQPLQGVLSDIKAFVGNTDEIVILDVQNFPAGFGKDNKVHLKLVHLLETELGEMMAYRDHGQGWGSRLEDIWSSGRRLIVAYDKEDVLPASRKLWPAVRQFWGDAQTAEQLTRYASTIMSQQYIRGFAWALMAELTPNARLIASNPTGSLRRLAHQINRNVTSWAEGPWGELINTLAVDFVRSTGVVEAAIWHNLRRSGVDICDAYRLLDSV</sequence>
<dbReference type="RefSeq" id="XP_034232768.1">
    <property type="nucleotide sequence ID" value="XM_034376877.1"/>
</dbReference>
<accession>A0A6P8Y004</accession>
<proteinExistence type="predicted"/>
<keyword evidence="3" id="KW-1185">Reference proteome</keyword>
<keyword evidence="2" id="KW-0732">Signal</keyword>
<name>A0A6P8Y004_THRPL</name>
<dbReference type="PANTHER" id="PTHR13593:SF149">
    <property type="entry name" value="PHOSPHATIDYLINOSITOL-SPECIFIC PHOSPHOLIPASE C X DOMAIN CONTAINING, ISOFORM A"/>
    <property type="match status" value="1"/>
</dbReference>
<feature type="signal peptide" evidence="2">
    <location>
        <begin position="1"/>
        <end position="33"/>
    </location>
</feature>
<evidence type="ECO:0000313" key="3">
    <source>
        <dbReference type="Proteomes" id="UP000515158"/>
    </source>
</evidence>
<dbReference type="GO" id="GO:0006629">
    <property type="term" value="P:lipid metabolic process"/>
    <property type="evidence" value="ECO:0007669"/>
    <property type="project" value="InterPro"/>
</dbReference>
<feature type="region of interest" description="Disordered" evidence="1">
    <location>
        <begin position="93"/>
        <end position="154"/>
    </location>
</feature>
<dbReference type="AlphaFoldDB" id="A0A6P8Y004"/>
<feature type="chain" id="PRO_5028474810" evidence="2">
    <location>
        <begin position="34"/>
        <end position="547"/>
    </location>
</feature>
<dbReference type="GO" id="GO:0008081">
    <property type="term" value="F:phosphoric diester hydrolase activity"/>
    <property type="evidence" value="ECO:0007669"/>
    <property type="project" value="InterPro"/>
</dbReference>
<gene>
    <name evidence="4" type="primary">LOC117640392</name>
</gene>
<dbReference type="Proteomes" id="UP000515158">
    <property type="component" value="Unplaced"/>
</dbReference>
<feature type="compositionally biased region" description="Low complexity" evidence="1">
    <location>
        <begin position="139"/>
        <end position="154"/>
    </location>
</feature>
<reference evidence="4" key="1">
    <citation type="submission" date="2025-08" db="UniProtKB">
        <authorList>
            <consortium name="RefSeq"/>
        </authorList>
    </citation>
    <scope>IDENTIFICATION</scope>
    <source>
        <tissue evidence="4">Total insect</tissue>
    </source>
</reference>
<evidence type="ECO:0000256" key="1">
    <source>
        <dbReference type="SAM" id="MobiDB-lite"/>
    </source>
</evidence>
<dbReference type="FunCoup" id="A0A6P8Y004">
    <property type="interactions" value="10"/>
</dbReference>
<dbReference type="PANTHER" id="PTHR13593">
    <property type="match status" value="1"/>
</dbReference>
<dbReference type="OrthoDB" id="1046782at2759"/>
<dbReference type="GeneID" id="117640392"/>
<dbReference type="SUPFAM" id="SSF51695">
    <property type="entry name" value="PLC-like phosphodiesterases"/>
    <property type="match status" value="1"/>
</dbReference>
<dbReference type="InParanoid" id="A0A6P8Y004"/>
<dbReference type="InterPro" id="IPR051057">
    <property type="entry name" value="PI-PLC_domain"/>
</dbReference>
<protein>
    <submittedName>
        <fullName evidence="4">Uncharacterized protein LOC117640392 isoform X2</fullName>
    </submittedName>
</protein>
<organism evidence="4">
    <name type="scientific">Thrips palmi</name>
    <name type="common">Melon thrips</name>
    <dbReference type="NCBI Taxonomy" id="161013"/>
    <lineage>
        <taxon>Eukaryota</taxon>
        <taxon>Metazoa</taxon>
        <taxon>Ecdysozoa</taxon>
        <taxon>Arthropoda</taxon>
        <taxon>Hexapoda</taxon>
        <taxon>Insecta</taxon>
        <taxon>Pterygota</taxon>
        <taxon>Neoptera</taxon>
        <taxon>Paraneoptera</taxon>
        <taxon>Thysanoptera</taxon>
        <taxon>Terebrantia</taxon>
        <taxon>Thripoidea</taxon>
        <taxon>Thripidae</taxon>
        <taxon>Thrips</taxon>
    </lineage>
</organism>
<dbReference type="Gene3D" id="3.20.20.190">
    <property type="entry name" value="Phosphatidylinositol (PI) phosphodiesterase"/>
    <property type="match status" value="1"/>
</dbReference>
<dbReference type="InterPro" id="IPR017946">
    <property type="entry name" value="PLC-like_Pdiesterase_TIM-brl"/>
</dbReference>
<evidence type="ECO:0000256" key="2">
    <source>
        <dbReference type="SAM" id="SignalP"/>
    </source>
</evidence>
<evidence type="ECO:0000313" key="4">
    <source>
        <dbReference type="RefSeq" id="XP_034232768.1"/>
    </source>
</evidence>